<feature type="region of interest" description="Disordered" evidence="1">
    <location>
        <begin position="177"/>
        <end position="205"/>
    </location>
</feature>
<organism evidence="2">
    <name type="scientific">Diabrotica virgifera virgifera</name>
    <name type="common">western corn rootworm</name>
    <dbReference type="NCBI Taxonomy" id="50390"/>
    <lineage>
        <taxon>Eukaryota</taxon>
        <taxon>Metazoa</taxon>
        <taxon>Ecdysozoa</taxon>
        <taxon>Arthropoda</taxon>
        <taxon>Hexapoda</taxon>
        <taxon>Insecta</taxon>
        <taxon>Pterygota</taxon>
        <taxon>Neoptera</taxon>
        <taxon>Endopterygota</taxon>
        <taxon>Coleoptera</taxon>
        <taxon>Polyphaga</taxon>
        <taxon>Cucujiformia</taxon>
        <taxon>Chrysomeloidea</taxon>
        <taxon>Chrysomelidae</taxon>
        <taxon>Galerucinae</taxon>
        <taxon>Diabroticina</taxon>
        <taxon>Diabroticites</taxon>
        <taxon>Diabrotica</taxon>
    </lineage>
</organism>
<sequence length="205" mass="24901">MFSQPNALRKKEHLGRKKKEYGGVHPITYFPCLERQQFKSYVSKAKEVLGTKTQRREETWFDEECKQAIQERNKAHKNYILRRTRERKTEFENKRRRADKLCRQKKRKYENQRIPNIEREFKENKTRNAYQFIKHLRQGYKPKTSLCKNKKGEIISDMDEIKVTWMTYFKEVLNKGAQSPLQQQRQQQARQEVQQQELGEDGEEN</sequence>
<accession>A0A6P7G1Q3</accession>
<dbReference type="AlphaFoldDB" id="A0A6P7G1Q3"/>
<feature type="compositionally biased region" description="Low complexity" evidence="1">
    <location>
        <begin position="182"/>
        <end position="197"/>
    </location>
</feature>
<dbReference type="RefSeq" id="XP_028138570.1">
    <property type="nucleotide sequence ID" value="XM_028282769.1"/>
</dbReference>
<protein>
    <submittedName>
        <fullName evidence="2">Uncharacterized protein LOC114332962</fullName>
    </submittedName>
</protein>
<evidence type="ECO:0000313" key="2">
    <source>
        <dbReference type="RefSeq" id="XP_028138570.1"/>
    </source>
</evidence>
<proteinExistence type="predicted"/>
<dbReference type="InParanoid" id="A0A6P7G1Q3"/>
<evidence type="ECO:0000256" key="1">
    <source>
        <dbReference type="SAM" id="MobiDB-lite"/>
    </source>
</evidence>
<gene>
    <name evidence="2" type="primary">LOC114332962</name>
</gene>
<reference evidence="2" key="1">
    <citation type="submission" date="2025-08" db="UniProtKB">
        <authorList>
            <consortium name="RefSeq"/>
        </authorList>
    </citation>
    <scope>IDENTIFICATION</scope>
    <source>
        <tissue evidence="2">Whole insect</tissue>
    </source>
</reference>
<name>A0A6P7G1Q3_DIAVI</name>